<evidence type="ECO:0000313" key="1">
    <source>
        <dbReference type="EMBL" id="CRK91744.1"/>
    </source>
</evidence>
<accession>A0A1J1HUJ6</accession>
<proteinExistence type="predicted"/>
<protein>
    <submittedName>
        <fullName evidence="1">CLUMA_CG005378, isoform A</fullName>
    </submittedName>
</protein>
<reference evidence="1 2" key="1">
    <citation type="submission" date="2015-04" db="EMBL/GenBank/DDBJ databases">
        <authorList>
            <person name="Syromyatnikov M.Y."/>
            <person name="Popov V.N."/>
        </authorList>
    </citation>
    <scope>NUCLEOTIDE SEQUENCE [LARGE SCALE GENOMIC DNA]</scope>
</reference>
<gene>
    <name evidence="1" type="ORF">CLUMA_CG005378</name>
</gene>
<organism evidence="1 2">
    <name type="scientific">Clunio marinus</name>
    <dbReference type="NCBI Taxonomy" id="568069"/>
    <lineage>
        <taxon>Eukaryota</taxon>
        <taxon>Metazoa</taxon>
        <taxon>Ecdysozoa</taxon>
        <taxon>Arthropoda</taxon>
        <taxon>Hexapoda</taxon>
        <taxon>Insecta</taxon>
        <taxon>Pterygota</taxon>
        <taxon>Neoptera</taxon>
        <taxon>Endopterygota</taxon>
        <taxon>Diptera</taxon>
        <taxon>Nematocera</taxon>
        <taxon>Chironomoidea</taxon>
        <taxon>Chironomidae</taxon>
        <taxon>Clunio</taxon>
    </lineage>
</organism>
<dbReference type="AlphaFoldDB" id="A0A1J1HUJ6"/>
<sequence>MAAKIPKDIILRSGKRIQAINIRLSNINKTTLQFERNLSVSEFAQLSEASNNFTTRALTCDKQPMLALS</sequence>
<dbReference type="Proteomes" id="UP000183832">
    <property type="component" value="Unassembled WGS sequence"/>
</dbReference>
<dbReference type="EMBL" id="CVRI01000021">
    <property type="protein sequence ID" value="CRK91744.1"/>
    <property type="molecule type" value="Genomic_DNA"/>
</dbReference>
<evidence type="ECO:0000313" key="2">
    <source>
        <dbReference type="Proteomes" id="UP000183832"/>
    </source>
</evidence>
<name>A0A1J1HUJ6_9DIPT</name>
<keyword evidence="2" id="KW-1185">Reference proteome</keyword>